<keyword evidence="2 5" id="KW-0378">Hydrolase</keyword>
<dbReference type="InterPro" id="IPR019819">
    <property type="entry name" value="Carboxylesterase_B_CS"/>
</dbReference>
<dbReference type="InterPro" id="IPR050654">
    <property type="entry name" value="AChE-related_enzymes"/>
</dbReference>
<sequence>MRSPSVITAATAVFSLSSATYADSQSPSATLDAGVIVGTTTSLAPASTTVNKFLGVPFAAPPKRFSPPTQPQPWSQPLNTSQWPGACIQQFPYPELSRNFTMFLFNNPAPEESEDCLYLNVYAPACPAPGNGRAVMFWIYGGGLQFGYASVPYYDGSYFAAYEDVIVVAPNYRTNVFGFPSSPELPLQERNLGFLDQRLALDWVQRNIHAFGGDPSKVTIFGESAGAFSIDALLTSFPKNSTPPFRGAILESGQISYRGTPYASSIPAWDALAAALNCTDGQSNLTCVEAASATTIKSIIEHQALDFNPTYDNRTLVTNPAGARTSGNIARVPVLSGTNAQEGRVFTVGQTNVTAFLETTLGPSAGPEFIATIEAAYPVGGWEFPTAYDAIAQIMTDLVFQCGDALFANATAAVGIPSWRYYFNASFPNTQQFAGGGVYHASEIPFVFNTYPRVNSTAQEYALSNYMRSTWARFAKDLEAGPGWNAVETGAQFLGGAADLDLGVLGTDGQSGVKVVRESAVDGRCAVWRGLLTRGV</sequence>
<feature type="active site" description="Charge relay system" evidence="4">
    <location>
        <position position="342"/>
    </location>
</feature>
<feature type="domain" description="Carboxylesterase type B" evidence="6">
    <location>
        <begin position="26"/>
        <end position="476"/>
    </location>
</feature>
<dbReference type="PANTHER" id="PTHR43918">
    <property type="entry name" value="ACETYLCHOLINESTERASE"/>
    <property type="match status" value="1"/>
</dbReference>
<feature type="active site" description="Acyl-ester intermediate" evidence="4">
    <location>
        <position position="224"/>
    </location>
</feature>
<feature type="chain" id="PRO_5025716797" description="Carboxylic ester hydrolase" evidence="5">
    <location>
        <begin position="25"/>
        <end position="536"/>
    </location>
</feature>
<evidence type="ECO:0000313" key="7">
    <source>
        <dbReference type="EMBL" id="KAF2245498.1"/>
    </source>
</evidence>
<dbReference type="Gene3D" id="3.40.50.1820">
    <property type="entry name" value="alpha/beta hydrolase"/>
    <property type="match status" value="1"/>
</dbReference>
<dbReference type="InterPro" id="IPR029058">
    <property type="entry name" value="AB_hydrolase_fold"/>
</dbReference>
<feature type="active site" description="Charge relay system" evidence="4">
    <location>
        <position position="440"/>
    </location>
</feature>
<gene>
    <name evidence="7" type="ORF">BU26DRAFT_521929</name>
</gene>
<dbReference type="AlphaFoldDB" id="A0A6A6I618"/>
<dbReference type="EMBL" id="ML987200">
    <property type="protein sequence ID" value="KAF2245498.1"/>
    <property type="molecule type" value="Genomic_DNA"/>
</dbReference>
<dbReference type="SUPFAM" id="SSF53474">
    <property type="entry name" value="alpha/beta-Hydrolases"/>
    <property type="match status" value="1"/>
</dbReference>
<dbReference type="GO" id="GO:0004104">
    <property type="term" value="F:cholinesterase activity"/>
    <property type="evidence" value="ECO:0007669"/>
    <property type="project" value="InterPro"/>
</dbReference>
<evidence type="ECO:0000256" key="4">
    <source>
        <dbReference type="PIRSR" id="PIRSR600997-1"/>
    </source>
</evidence>
<dbReference type="OrthoDB" id="408631at2759"/>
<evidence type="ECO:0000256" key="1">
    <source>
        <dbReference type="ARBA" id="ARBA00005964"/>
    </source>
</evidence>
<dbReference type="RefSeq" id="XP_033680502.1">
    <property type="nucleotide sequence ID" value="XM_033829661.1"/>
</dbReference>
<organism evidence="7 8">
    <name type="scientific">Trematosphaeria pertusa</name>
    <dbReference type="NCBI Taxonomy" id="390896"/>
    <lineage>
        <taxon>Eukaryota</taxon>
        <taxon>Fungi</taxon>
        <taxon>Dikarya</taxon>
        <taxon>Ascomycota</taxon>
        <taxon>Pezizomycotina</taxon>
        <taxon>Dothideomycetes</taxon>
        <taxon>Pleosporomycetidae</taxon>
        <taxon>Pleosporales</taxon>
        <taxon>Massarineae</taxon>
        <taxon>Trematosphaeriaceae</taxon>
        <taxon>Trematosphaeria</taxon>
    </lineage>
</organism>
<protein>
    <recommendedName>
        <fullName evidence="5">Carboxylic ester hydrolase</fullName>
        <ecNumber evidence="5">3.1.1.-</ecNumber>
    </recommendedName>
</protein>
<dbReference type="PROSITE" id="PS00941">
    <property type="entry name" value="CARBOXYLESTERASE_B_2"/>
    <property type="match status" value="1"/>
</dbReference>
<dbReference type="Pfam" id="PF00135">
    <property type="entry name" value="COesterase"/>
    <property type="match status" value="1"/>
</dbReference>
<dbReference type="InterPro" id="IPR019826">
    <property type="entry name" value="Carboxylesterase_B_AS"/>
</dbReference>
<dbReference type="InterPro" id="IPR002018">
    <property type="entry name" value="CarbesteraseB"/>
</dbReference>
<dbReference type="EC" id="3.1.1.-" evidence="5"/>
<reference evidence="7" key="1">
    <citation type="journal article" date="2020" name="Stud. Mycol.">
        <title>101 Dothideomycetes genomes: a test case for predicting lifestyles and emergence of pathogens.</title>
        <authorList>
            <person name="Haridas S."/>
            <person name="Albert R."/>
            <person name="Binder M."/>
            <person name="Bloem J."/>
            <person name="Labutti K."/>
            <person name="Salamov A."/>
            <person name="Andreopoulos B."/>
            <person name="Baker S."/>
            <person name="Barry K."/>
            <person name="Bills G."/>
            <person name="Bluhm B."/>
            <person name="Cannon C."/>
            <person name="Castanera R."/>
            <person name="Culley D."/>
            <person name="Daum C."/>
            <person name="Ezra D."/>
            <person name="Gonzalez J."/>
            <person name="Henrissat B."/>
            <person name="Kuo A."/>
            <person name="Liang C."/>
            <person name="Lipzen A."/>
            <person name="Lutzoni F."/>
            <person name="Magnuson J."/>
            <person name="Mondo S."/>
            <person name="Nolan M."/>
            <person name="Ohm R."/>
            <person name="Pangilinan J."/>
            <person name="Park H.-J."/>
            <person name="Ramirez L."/>
            <person name="Alfaro M."/>
            <person name="Sun H."/>
            <person name="Tritt A."/>
            <person name="Yoshinaga Y."/>
            <person name="Zwiers L.-H."/>
            <person name="Turgeon B."/>
            <person name="Goodwin S."/>
            <person name="Spatafora J."/>
            <person name="Crous P."/>
            <person name="Grigoriev I."/>
        </authorList>
    </citation>
    <scope>NUCLEOTIDE SEQUENCE</scope>
    <source>
        <strain evidence="7">CBS 122368</strain>
    </source>
</reference>
<dbReference type="GeneID" id="54582991"/>
<evidence type="ECO:0000256" key="3">
    <source>
        <dbReference type="ARBA" id="ARBA00023157"/>
    </source>
</evidence>
<evidence type="ECO:0000259" key="6">
    <source>
        <dbReference type="Pfam" id="PF00135"/>
    </source>
</evidence>
<dbReference type="Proteomes" id="UP000800094">
    <property type="component" value="Unassembled WGS sequence"/>
</dbReference>
<comment type="similarity">
    <text evidence="1 5">Belongs to the type-B carboxylesterase/lipase family.</text>
</comment>
<accession>A0A6A6I618</accession>
<keyword evidence="3" id="KW-1015">Disulfide bond</keyword>
<feature type="signal peptide" evidence="5">
    <location>
        <begin position="1"/>
        <end position="24"/>
    </location>
</feature>
<evidence type="ECO:0000256" key="2">
    <source>
        <dbReference type="ARBA" id="ARBA00022801"/>
    </source>
</evidence>
<dbReference type="PANTHER" id="PTHR43918:SF4">
    <property type="entry name" value="CARBOXYLIC ESTER HYDROLASE"/>
    <property type="match status" value="1"/>
</dbReference>
<name>A0A6A6I618_9PLEO</name>
<keyword evidence="5" id="KW-0732">Signal</keyword>
<keyword evidence="8" id="KW-1185">Reference proteome</keyword>
<evidence type="ECO:0000313" key="8">
    <source>
        <dbReference type="Proteomes" id="UP000800094"/>
    </source>
</evidence>
<proteinExistence type="inferred from homology"/>
<dbReference type="PROSITE" id="PS00122">
    <property type="entry name" value="CARBOXYLESTERASE_B_1"/>
    <property type="match status" value="1"/>
</dbReference>
<evidence type="ECO:0000256" key="5">
    <source>
        <dbReference type="RuleBase" id="RU361235"/>
    </source>
</evidence>
<dbReference type="PRINTS" id="PR00878">
    <property type="entry name" value="CHOLNESTRASE"/>
</dbReference>
<dbReference type="InterPro" id="IPR000997">
    <property type="entry name" value="Cholinesterase"/>
</dbReference>